<dbReference type="Proteomes" id="UP000515804">
    <property type="component" value="Chromosome"/>
</dbReference>
<dbReference type="KEGG" id="tcn:H9L16_14635"/>
<name>A0A7G9SPT6_9GAMM</name>
<organism evidence="1 2">
    <name type="scientific">Thermomonas carbonis</name>
    <dbReference type="NCBI Taxonomy" id="1463158"/>
    <lineage>
        <taxon>Bacteria</taxon>
        <taxon>Pseudomonadati</taxon>
        <taxon>Pseudomonadota</taxon>
        <taxon>Gammaproteobacteria</taxon>
        <taxon>Lysobacterales</taxon>
        <taxon>Lysobacteraceae</taxon>
        <taxon>Thermomonas</taxon>
    </lineage>
</organism>
<dbReference type="AlphaFoldDB" id="A0A7G9SPT6"/>
<keyword evidence="2" id="KW-1185">Reference proteome</keyword>
<gene>
    <name evidence="1" type="ORF">H9L16_14635</name>
</gene>
<reference evidence="1 2" key="1">
    <citation type="submission" date="2020-08" db="EMBL/GenBank/DDBJ databases">
        <title>Genome sequence of Thermomonas carbonis KCTC 42013T.</title>
        <authorList>
            <person name="Hyun D.-W."/>
            <person name="Bae J.-W."/>
        </authorList>
    </citation>
    <scope>NUCLEOTIDE SEQUENCE [LARGE SCALE GENOMIC DNA]</scope>
    <source>
        <strain evidence="1 2">KCTC 42013</strain>
    </source>
</reference>
<protein>
    <recommendedName>
        <fullName evidence="3">DUF669 domain-containing protein</fullName>
    </recommendedName>
</protein>
<dbReference type="RefSeq" id="WP_187552378.1">
    <property type="nucleotide sequence ID" value="NZ_BMZL01000001.1"/>
</dbReference>
<evidence type="ECO:0000313" key="2">
    <source>
        <dbReference type="Proteomes" id="UP000515804"/>
    </source>
</evidence>
<proteinExistence type="predicted"/>
<accession>A0A7G9SPT6</accession>
<evidence type="ECO:0008006" key="3">
    <source>
        <dbReference type="Google" id="ProtNLM"/>
    </source>
</evidence>
<dbReference type="EMBL" id="CP060719">
    <property type="protein sequence ID" value="QNN69861.1"/>
    <property type="molecule type" value="Genomic_DNA"/>
</dbReference>
<sequence length="153" mass="16795">MGAAPDLRIVPSCDGVIDGGLPALIPPGEYQLSLQHWQTYKFMGRSPKLSLSFTVADPGEHFGALVSRHYNVAALVGKEGRSGRFKASAGCDLVREYARLLELPGRFDRFDLQSLTRRIIVGKVDTVTTTARQQKLAPAVRYSVVRELLRIAA</sequence>
<evidence type="ECO:0000313" key="1">
    <source>
        <dbReference type="EMBL" id="QNN69861.1"/>
    </source>
</evidence>